<evidence type="ECO:0000313" key="8">
    <source>
        <dbReference type="EMBL" id="MBB6670046.1"/>
    </source>
</evidence>
<comment type="subcellular location">
    <subcellularLocation>
        <location evidence="1">Cell membrane</location>
        <topology evidence="1">Multi-pass membrane protein</topology>
    </subcellularLocation>
</comment>
<evidence type="ECO:0000256" key="3">
    <source>
        <dbReference type="ARBA" id="ARBA00022475"/>
    </source>
</evidence>
<proteinExistence type="predicted"/>
<organism evidence="8 9">
    <name type="scientific">Cohnella nanjingensis</name>
    <dbReference type="NCBI Taxonomy" id="1387779"/>
    <lineage>
        <taxon>Bacteria</taxon>
        <taxon>Bacillati</taxon>
        <taxon>Bacillota</taxon>
        <taxon>Bacilli</taxon>
        <taxon>Bacillales</taxon>
        <taxon>Paenibacillaceae</taxon>
        <taxon>Cohnella</taxon>
    </lineage>
</organism>
<dbReference type="GO" id="GO:0005886">
    <property type="term" value="C:plasma membrane"/>
    <property type="evidence" value="ECO:0007669"/>
    <property type="project" value="UniProtKB-SubCell"/>
</dbReference>
<keyword evidence="9" id="KW-1185">Reference proteome</keyword>
<reference evidence="8 9" key="1">
    <citation type="submission" date="2020-08" db="EMBL/GenBank/DDBJ databases">
        <title>Cohnella phylogeny.</title>
        <authorList>
            <person name="Dunlap C."/>
        </authorList>
    </citation>
    <scope>NUCLEOTIDE SEQUENCE [LARGE SCALE GENOMIC DNA]</scope>
    <source>
        <strain evidence="8 9">DSM 28246</strain>
    </source>
</reference>
<evidence type="ECO:0000256" key="5">
    <source>
        <dbReference type="ARBA" id="ARBA00022989"/>
    </source>
</evidence>
<dbReference type="PANTHER" id="PTHR43744">
    <property type="entry name" value="ABC TRANSPORTER PERMEASE PROTEIN MG189-RELATED-RELATED"/>
    <property type="match status" value="1"/>
</dbReference>
<name>A0A7X0VDU5_9BACL</name>
<keyword evidence="5 7" id="KW-1133">Transmembrane helix</keyword>
<evidence type="ECO:0000256" key="2">
    <source>
        <dbReference type="ARBA" id="ARBA00022448"/>
    </source>
</evidence>
<dbReference type="Proteomes" id="UP000547209">
    <property type="component" value="Unassembled WGS sequence"/>
</dbReference>
<dbReference type="PANTHER" id="PTHR43744:SF12">
    <property type="entry name" value="ABC TRANSPORTER PERMEASE PROTEIN MG189-RELATED"/>
    <property type="match status" value="1"/>
</dbReference>
<dbReference type="AlphaFoldDB" id="A0A7X0VDU5"/>
<gene>
    <name evidence="8" type="ORF">H7C19_05020</name>
</gene>
<dbReference type="SUPFAM" id="SSF161098">
    <property type="entry name" value="MetI-like"/>
    <property type="match status" value="1"/>
</dbReference>
<feature type="transmembrane region" description="Helical" evidence="7">
    <location>
        <begin position="55"/>
        <end position="76"/>
    </location>
</feature>
<keyword evidence="6 7" id="KW-0472">Membrane</keyword>
<evidence type="ECO:0000256" key="1">
    <source>
        <dbReference type="ARBA" id="ARBA00004651"/>
    </source>
</evidence>
<dbReference type="InterPro" id="IPR035906">
    <property type="entry name" value="MetI-like_sf"/>
</dbReference>
<comment type="caution">
    <text evidence="8">The sequence shown here is derived from an EMBL/GenBank/DDBJ whole genome shotgun (WGS) entry which is preliminary data.</text>
</comment>
<keyword evidence="3" id="KW-1003">Cell membrane</keyword>
<evidence type="ECO:0000256" key="4">
    <source>
        <dbReference type="ARBA" id="ARBA00022692"/>
    </source>
</evidence>
<evidence type="ECO:0000313" key="9">
    <source>
        <dbReference type="Proteomes" id="UP000547209"/>
    </source>
</evidence>
<sequence length="91" mass="10258">MCLPLTKPALVTLMIITFNWHWNDYENPLIFLRTHRLFTIPLGLTTYVDEMGTNYVLSMAASVSSFIPLLIVVIIGQRWFVEGIASTGVKG</sequence>
<keyword evidence="4 7" id="KW-0812">Transmembrane</keyword>
<keyword evidence="2" id="KW-0813">Transport</keyword>
<dbReference type="Gene3D" id="1.10.3720.10">
    <property type="entry name" value="MetI-like"/>
    <property type="match status" value="1"/>
</dbReference>
<evidence type="ECO:0000256" key="7">
    <source>
        <dbReference type="SAM" id="Phobius"/>
    </source>
</evidence>
<evidence type="ECO:0000256" key="6">
    <source>
        <dbReference type="ARBA" id="ARBA00023136"/>
    </source>
</evidence>
<dbReference type="EMBL" id="JACJVP010000006">
    <property type="protein sequence ID" value="MBB6670046.1"/>
    <property type="molecule type" value="Genomic_DNA"/>
</dbReference>
<protein>
    <submittedName>
        <fullName evidence="8">Carbohydrate ABC transporter permease</fullName>
    </submittedName>
</protein>
<accession>A0A7X0VDU5</accession>